<reference evidence="1 2" key="1">
    <citation type="journal article" date="2016" name="Genome Announc.">
        <title>Draft Genome Sequence of Planomonospora sphaerica JCM9374, a Rare Actinomycete.</title>
        <authorList>
            <person name="Dohra H."/>
            <person name="Suzuki T."/>
            <person name="Inoue Y."/>
            <person name="Kodani S."/>
        </authorList>
    </citation>
    <scope>NUCLEOTIDE SEQUENCE [LARGE SCALE GENOMIC DNA]</scope>
    <source>
        <strain evidence="1 2">JCM 9374</strain>
    </source>
</reference>
<dbReference type="EMBL" id="BDCX01000021">
    <property type="protein sequence ID" value="GAT71044.1"/>
    <property type="molecule type" value="Genomic_DNA"/>
</dbReference>
<gene>
    <name evidence="1" type="ORF">PS9374_06735</name>
</gene>
<proteinExistence type="predicted"/>
<organism evidence="1 2">
    <name type="scientific">Planomonospora sphaerica</name>
    <dbReference type="NCBI Taxonomy" id="161355"/>
    <lineage>
        <taxon>Bacteria</taxon>
        <taxon>Bacillati</taxon>
        <taxon>Actinomycetota</taxon>
        <taxon>Actinomycetes</taxon>
        <taxon>Streptosporangiales</taxon>
        <taxon>Streptosporangiaceae</taxon>
        <taxon>Planomonospora</taxon>
    </lineage>
</organism>
<dbReference type="Proteomes" id="UP000077701">
    <property type="component" value="Unassembled WGS sequence"/>
</dbReference>
<keyword evidence="2" id="KW-1185">Reference proteome</keyword>
<name>A0A171DPR2_9ACTN</name>
<sequence>MRSLLRRRPAPATSATVSFDEATGTVCDRACRAETVIERARTAAWLAR</sequence>
<evidence type="ECO:0000313" key="2">
    <source>
        <dbReference type="Proteomes" id="UP000077701"/>
    </source>
</evidence>
<protein>
    <submittedName>
        <fullName evidence="1">Uncharacterized protein</fullName>
    </submittedName>
</protein>
<evidence type="ECO:0000313" key="1">
    <source>
        <dbReference type="EMBL" id="GAT71044.1"/>
    </source>
</evidence>
<reference evidence="2" key="2">
    <citation type="submission" date="2016-04" db="EMBL/GenBank/DDBJ databases">
        <title>Planomonospora sphaerica JCM9374 whole genome shotgun sequence.</title>
        <authorList>
            <person name="Suzuki T."/>
            <person name="Dohra H."/>
            <person name="Kodani S."/>
        </authorList>
    </citation>
    <scope>NUCLEOTIDE SEQUENCE [LARGE SCALE GENOMIC DNA]</scope>
    <source>
        <strain evidence="2">JCM 9374</strain>
    </source>
</reference>
<dbReference type="RefSeq" id="WP_197287275.1">
    <property type="nucleotide sequence ID" value="NZ_BDCX01000021.1"/>
</dbReference>
<accession>A0A171DPR2</accession>
<dbReference type="AlphaFoldDB" id="A0A171DPR2"/>
<comment type="caution">
    <text evidence="1">The sequence shown here is derived from an EMBL/GenBank/DDBJ whole genome shotgun (WGS) entry which is preliminary data.</text>
</comment>
<dbReference type="STRING" id="161355.PS9374_06735"/>